<proteinExistence type="predicted"/>
<evidence type="ECO:0000313" key="2">
    <source>
        <dbReference type="EMBL" id="AAK94418.1"/>
    </source>
</evidence>
<name>Q94MN6_9CAUD</name>
<dbReference type="RefSeq" id="NP_203497.1">
    <property type="nucleotide sequence ID" value="NC_003085.1"/>
</dbReference>
<keyword evidence="3" id="KW-1185">Reference proteome</keyword>
<dbReference type="EMBL" id="AF396866">
    <property type="protein sequence ID" value="AAK94418.1"/>
    <property type="molecule type" value="Genomic_DNA"/>
</dbReference>
<evidence type="ECO:0000256" key="1">
    <source>
        <dbReference type="SAM" id="Coils"/>
    </source>
</evidence>
<reference evidence="2 3" key="1">
    <citation type="submission" date="2001-06" db="EMBL/GenBank/DDBJ databases">
        <title>Genome organization of temperate Myxococcus phage Mx8.</title>
        <authorList>
            <person name="Youderian P."/>
            <person name="Walthers D."/>
            <person name="Salmi D."/>
            <person name="Magrini V."/>
            <person name="Hartzell P.L."/>
        </authorList>
    </citation>
    <scope>NUCLEOTIDE SEQUENCE [LARGE SCALE GENOMIC DNA]</scope>
</reference>
<sequence length="207" mass="21771">MKAYGAKRIARAFPAVASEGHPVPTRSGEEDWKARALAAEKEVAALNEALAEEHAKAEVAYARGLAVHAEEASAAEADNAALLAALRSARESLGEAQPNIGWGTPPRLACGRAYDAAGATIDQPHPGAALLEELEGLRRQVAESKVGHLVRAEILKRERDAALEEAAQTAGDVAAKYDSDGLRIDENTGARIIAVTTAKRALKVKTP</sequence>
<feature type="coiled-coil region" evidence="1">
    <location>
        <begin position="29"/>
        <end position="56"/>
    </location>
</feature>
<dbReference type="GeneID" id="921786"/>
<protein>
    <submittedName>
        <fullName evidence="2">p83</fullName>
    </submittedName>
</protein>
<organism evidence="2 3">
    <name type="scientific">Myxococcus phage Mx8</name>
    <dbReference type="NCBI Taxonomy" id="49964"/>
    <lineage>
        <taxon>Viruses</taxon>
        <taxon>Duplodnaviria</taxon>
        <taxon>Heunggongvirae</taxon>
        <taxon>Uroviricota</taxon>
        <taxon>Caudoviricetes</taxon>
        <taxon>Myxoctovirus</taxon>
        <taxon>Myxoctovirus Mx8</taxon>
    </lineage>
</organism>
<accession>Q94MN6</accession>
<dbReference type="Proteomes" id="UP000002093">
    <property type="component" value="Segment"/>
</dbReference>
<dbReference type="KEGG" id="vg:921786"/>
<keyword evidence="1" id="KW-0175">Coiled coil</keyword>
<evidence type="ECO:0000313" key="3">
    <source>
        <dbReference type="Proteomes" id="UP000002093"/>
    </source>
</evidence>